<feature type="region of interest" description="Disordered" evidence="2">
    <location>
        <begin position="1490"/>
        <end position="1531"/>
    </location>
</feature>
<name>A0A6P9ASN5_PANGU</name>
<feature type="compositionally biased region" description="Basic residues" evidence="2">
    <location>
        <begin position="1317"/>
        <end position="1334"/>
    </location>
</feature>
<evidence type="ECO:0000256" key="1">
    <source>
        <dbReference type="ARBA" id="ARBA00035009"/>
    </source>
</evidence>
<feature type="region of interest" description="Disordered" evidence="2">
    <location>
        <begin position="2300"/>
        <end position="2328"/>
    </location>
</feature>
<feature type="domain" description="SPATA31" evidence="3">
    <location>
        <begin position="2079"/>
        <end position="2184"/>
    </location>
</feature>
<evidence type="ECO:0000313" key="4">
    <source>
        <dbReference type="Proteomes" id="UP001652622"/>
    </source>
</evidence>
<dbReference type="RefSeq" id="XP_034260344.1">
    <property type="nucleotide sequence ID" value="XM_034404453.2"/>
</dbReference>
<feature type="domain" description="SPATA31" evidence="3">
    <location>
        <begin position="773"/>
        <end position="890"/>
    </location>
</feature>
<dbReference type="KEGG" id="pgut:117656302"/>
<feature type="region of interest" description="Disordered" evidence="2">
    <location>
        <begin position="2608"/>
        <end position="2644"/>
    </location>
</feature>
<gene>
    <name evidence="5" type="primary">LOC117656302</name>
</gene>
<feature type="domain" description="SPATA31" evidence="3">
    <location>
        <begin position="103"/>
        <end position="198"/>
    </location>
</feature>
<feature type="compositionally biased region" description="Basic residues" evidence="2">
    <location>
        <begin position="2612"/>
        <end position="2629"/>
    </location>
</feature>
<feature type="domain" description="SPATA31" evidence="3">
    <location>
        <begin position="526"/>
        <end position="671"/>
    </location>
</feature>
<protein>
    <submittedName>
        <fullName evidence="5">Uncharacterized protein LOC117656302</fullName>
    </submittedName>
</protein>
<accession>A0A6P9ASN5</accession>
<feature type="compositionally biased region" description="Basic and acidic residues" evidence="2">
    <location>
        <begin position="2747"/>
        <end position="2761"/>
    </location>
</feature>
<feature type="compositionally biased region" description="Basic and acidic residues" evidence="2">
    <location>
        <begin position="1709"/>
        <end position="1721"/>
    </location>
</feature>
<feature type="region of interest" description="Disordered" evidence="2">
    <location>
        <begin position="1097"/>
        <end position="1146"/>
    </location>
</feature>
<feature type="compositionally biased region" description="Basic and acidic residues" evidence="2">
    <location>
        <begin position="2480"/>
        <end position="2490"/>
    </location>
</feature>
<proteinExistence type="inferred from homology"/>
<feature type="domain" description="SPATA31" evidence="3">
    <location>
        <begin position="1162"/>
        <end position="1343"/>
    </location>
</feature>
<evidence type="ECO:0000313" key="5">
    <source>
        <dbReference type="RefSeq" id="XP_034260344.1"/>
    </source>
</evidence>
<feature type="domain" description="SPATA31" evidence="3">
    <location>
        <begin position="985"/>
        <end position="1153"/>
    </location>
</feature>
<feature type="compositionally biased region" description="Low complexity" evidence="2">
    <location>
        <begin position="2722"/>
        <end position="2735"/>
    </location>
</feature>
<dbReference type="InterPro" id="IPR039509">
    <property type="entry name" value="SPATA31"/>
</dbReference>
<dbReference type="Pfam" id="PF14650">
    <property type="entry name" value="FAM75"/>
    <property type="match status" value="10"/>
</dbReference>
<organism evidence="4 5">
    <name type="scientific">Pantherophis guttatus</name>
    <name type="common">Corn snake</name>
    <name type="synonym">Elaphe guttata</name>
    <dbReference type="NCBI Taxonomy" id="94885"/>
    <lineage>
        <taxon>Eukaryota</taxon>
        <taxon>Metazoa</taxon>
        <taxon>Chordata</taxon>
        <taxon>Craniata</taxon>
        <taxon>Vertebrata</taxon>
        <taxon>Euteleostomi</taxon>
        <taxon>Lepidosauria</taxon>
        <taxon>Squamata</taxon>
        <taxon>Bifurcata</taxon>
        <taxon>Unidentata</taxon>
        <taxon>Episquamata</taxon>
        <taxon>Toxicofera</taxon>
        <taxon>Serpentes</taxon>
        <taxon>Colubroidea</taxon>
        <taxon>Colubridae</taxon>
        <taxon>Colubrinae</taxon>
        <taxon>Pantherophis</taxon>
    </lineage>
</organism>
<keyword evidence="4" id="KW-1185">Reference proteome</keyword>
<evidence type="ECO:0000259" key="3">
    <source>
        <dbReference type="Pfam" id="PF14650"/>
    </source>
</evidence>
<feature type="compositionally biased region" description="Basic and acidic residues" evidence="2">
    <location>
        <begin position="2710"/>
        <end position="2721"/>
    </location>
</feature>
<feature type="compositionally biased region" description="Acidic residues" evidence="2">
    <location>
        <begin position="1492"/>
        <end position="1501"/>
    </location>
</feature>
<dbReference type="PANTHER" id="PTHR21859">
    <property type="entry name" value="ACROSOME-SPECIFIC PROTEIN"/>
    <property type="match status" value="1"/>
</dbReference>
<feature type="region of interest" description="Disordered" evidence="2">
    <location>
        <begin position="2445"/>
        <end position="2541"/>
    </location>
</feature>
<feature type="compositionally biased region" description="Polar residues" evidence="2">
    <location>
        <begin position="2517"/>
        <end position="2539"/>
    </location>
</feature>
<feature type="compositionally biased region" description="Polar residues" evidence="2">
    <location>
        <begin position="2466"/>
        <end position="2479"/>
    </location>
</feature>
<feature type="region of interest" description="Disordered" evidence="2">
    <location>
        <begin position="1705"/>
        <end position="1725"/>
    </location>
</feature>
<comment type="similarity">
    <text evidence="1">Belongs to the SPATA31 family.</text>
</comment>
<feature type="compositionally biased region" description="Basic residues" evidence="2">
    <location>
        <begin position="2736"/>
        <end position="2746"/>
    </location>
</feature>
<dbReference type="GeneID" id="117656302"/>
<feature type="region of interest" description="Disordered" evidence="2">
    <location>
        <begin position="2704"/>
        <end position="2761"/>
    </location>
</feature>
<dbReference type="PANTHER" id="PTHR21859:SF12">
    <property type="entry name" value="SPERMATOGENESIS-ASSOCIATED PROTEIN 31D1"/>
    <property type="match status" value="1"/>
</dbReference>
<feature type="compositionally biased region" description="Basic and acidic residues" evidence="2">
    <location>
        <begin position="2579"/>
        <end position="2589"/>
    </location>
</feature>
<feature type="region of interest" description="Disordered" evidence="2">
    <location>
        <begin position="1303"/>
        <end position="1338"/>
    </location>
</feature>
<feature type="domain" description="SPATA31" evidence="3">
    <location>
        <begin position="1547"/>
        <end position="1675"/>
    </location>
</feature>
<feature type="compositionally biased region" description="Polar residues" evidence="2">
    <location>
        <begin position="2307"/>
        <end position="2326"/>
    </location>
</feature>
<feature type="region of interest" description="Disordered" evidence="2">
    <location>
        <begin position="1027"/>
        <end position="1048"/>
    </location>
</feature>
<feature type="domain" description="SPATA31" evidence="3">
    <location>
        <begin position="1358"/>
        <end position="1483"/>
    </location>
</feature>
<feature type="region of interest" description="Disordered" evidence="2">
    <location>
        <begin position="922"/>
        <end position="967"/>
    </location>
</feature>
<feature type="domain" description="SPATA31" evidence="3">
    <location>
        <begin position="379"/>
        <end position="477"/>
    </location>
</feature>
<evidence type="ECO:0000256" key="2">
    <source>
        <dbReference type="SAM" id="MobiDB-lite"/>
    </source>
</evidence>
<feature type="compositionally biased region" description="Polar residues" evidence="2">
    <location>
        <begin position="1519"/>
        <end position="1531"/>
    </location>
</feature>
<reference evidence="5" key="1">
    <citation type="submission" date="2025-08" db="UniProtKB">
        <authorList>
            <consortium name="RefSeq"/>
        </authorList>
    </citation>
    <scope>IDENTIFICATION</scope>
    <source>
        <tissue evidence="5">Blood</tissue>
    </source>
</reference>
<feature type="domain" description="SPATA31" evidence="3">
    <location>
        <begin position="1746"/>
        <end position="1866"/>
    </location>
</feature>
<dbReference type="OMA" id="FHIQQKK"/>
<dbReference type="Proteomes" id="UP001652622">
    <property type="component" value="Unplaced"/>
</dbReference>
<feature type="region of interest" description="Disordered" evidence="2">
    <location>
        <begin position="2566"/>
        <end position="2589"/>
    </location>
</feature>
<sequence length="2761" mass="320570">MVRTSWRYMVFSLRTPLPKIISGHQPLLPRRTLLPFACRKAMDRIEMTVQRNHFASLWELSTHYVKALEQLMPKPLSRPLRSQKTIAFQFTKIQWVLPPGFSMETLELHVKRKRIQHEWGFPVLIQKSLRSFLYPPPSRSSVTKTKISVHNLAQALLFLPQDICKNLELHVQKTKLYHRWGLPQRVLGSLKKLQPEVKIWAPRPKTLVHQTRRTVSTYKTIPLFQTRTVLCTMCCKQRMVAIPPHVPHKLSFKGSNPLEKISLHISKKYVEIQLEVFPDVVMGSWKLNVLATRQPLPKLISHSPKILQPRRSFLPFMQKQEAKRLEMAVQLCYFNSLWGLGKRYVEAIDAMIPRSYASPFQRKKIPAGMFSEIQIPFLQQQEREFIELHIRKKRLHHDWGFPALIQSSLRVFMQGFPPRSTTHRTTINIRALPQKFSFLPWPTYNYLEFHLQKLKLQRRWGLPKKILESLKYFRPSAPLGKARLPPSAKKTKLTEARFCPGGNQRVCCKLLDSTHYAPKQLDLLKEHIRRKYLQRQLETLPRLVRQSHKDSGTMPQKHLPKLIEAGQKSPTHRAQSLLFLPPSDRNRLEQNVRHKHLVFLWGISKKYMESLSVVVPVRPFPAWTRNASVAFQELKTPFVQKEAREMLEHHIQKKRLHHFWGLPSIIQSSLLAFTTYLSIDRHPPRRIKQDVRSSVQDLPFVPERVQQNLASSIKKMVIHSQWGLPKKLQKFLHGFRPTPPGELREFRNFLVSGPKLKRAQRITRLPESSFVDGQHKKTSFLTNESIDLLERHIQHKKFQHEWGLPSVLQRSLRAFAPLPPEPQRALTRLAMAAPSRLQTEGRLTMTPKLLFLDPVTKECLEAHTKRHIARHKWGLPKQVQESIKTMLPPTYFRQPEDLIDRIPSGTRDQVYPARIKEISDTRDQHLPTNKKAQKRRSQIEDYGGRQLPWTAGGHPKSPSPRVRNRIPTLSGKVTPKFHQESWAETFYTKEVWDALEFHIRHKRIQHDWGLPLMVKKSLNAFAPHPPELHSATTRSGGRLSVKSRGKGATHQSLAMVQATIPRSELHFLSVEVNDHLEAHLKNWTVKHKWGLTKRLRGSLRTIAPPRPESQAGMHKPHGQHSRSAQPHKISSYHDRETSQRQVISKKGASKISNTLRHQGQSSAQGKPLFFTEENWNLLEFHIQQKKIQHDWGVPSMVLRSLNAFFPFPIKIQSPGKKRLRANQWVTKDIKVLVPSTFFLSKETKEVLEAHMKKKIAEHKWTVPKRLQQALGTLSTPKSHFRSKDFYRQAPLCRRCQLLLQTTDDSQTEKEEEEEDRRRKRRKKEYLQPRNRRRSTFSGRASKQHLLFSELRLPFLSDEARNYLEFHIQQKKIQRAWSLPSMVLRSLHAFAPFSPEIPQSTRKRIVKTQGWSKKEVVVIASDLPFLSQRTKDILEAHLKRRTAEHRWGMPKTIRKFLGSLVPSRPPSQHESIHEQPSLCWKCKSLLESTDVSQTEEEDEDLRDESKKARRRTRRAEQYFQPGNQRRSTSSGRASRQFLLFSEQGLSFLSDEARNYLEFHIQQKKIQRAWSLPSTVLRSLHAFAPFSPGIERRIQSTRKRIVKTHGWNRTEVAVIVPDLPFLSQRTKDILEAHLKRRTAEHRWGMPKTIKKLLGLFLPSRPPSQHESIHEQPPLCWKCKSLLTSTDVSQTEEEEDFLEESKKVRRRKRWKGKDFQPRKQRESTRVSPDGRQLLAPMEGRLSFLSDGARNYLEFHIQQKKIQRAWNLPSLVLKSLRAFAPFPLEDQKDVQDPRDRKTKHILWEKRDVPIDVQSPFFLSPDVEEHLDTHVRHITTKHQWGLLERVQQPLQAFLPLRSHSPSELEDEKEGSSERAKRRKVYRKANVMPSAKGHIEKSPIFYSEVKLTFFEDAAWNLLEFHIQHKKLQHAWGLPFMVLRSLDAFAPYLHDSTKRPLAVQGTLTTRKLPGGREFHMIAQNLSFLSSDTKQLLEAHLKNLVAVHRWGLPKHAQTTLRAFLHPGTLSSTAYKSPQISLPQTWVTDRSPMKEFQLRKKKAKLKVPVTSSTIYFRSRKMDFLDEGAQNLLEFHILHKKIQHTWGLPAIIQKSLRLFAPSESQKKPQSAGDVTMKTTAQKSWIAKEVRVAPQQLRFLHPDVKKQLESHIREVTVKHRWRLPKLVQDTLAAFIPQAEEMGEEMKEPFSTYDEDHLLRSSSSLGVPDMSDSELFYEHQQIPVEIRVSWLDTEEPSFCFDRKIQHDRSIQGKMARREAPEASKQHKLPLERTESDVYLKDEQRWAADLLGRTRDPRGPFFSTPVSGSQKRKYNATSSSESLSLGKYPSQRTGWLAREREALPCSSNLSLKKDLLKQLQSTSQRKEGDRYYPIGLKRSQLSKGSSFSWVPNSLCRICNCPCRCHLPSSREGSMFSLQSVRKQEETPGLIWGMVKEAETDSSSLLTEDRSSLPSISAKKEEVQFSSVTSEEAISESSLRDASLREQEATPSSTGDQGVPFQEERVFASDADLQKVTTSGSELPDTSRSSGQFSSSPKGMFFQEAMQPSLAVEQTSVLGYRKEGEQTVTEPGMEEPDGGKHSTTEMVDEKTLNWGTELSTKEPFMDRRPLIQHKRTKTPGSIQKRRKPTSERGQSTEPKKQVRHAQFLVSAEPDEKMSILGRILERKLRLRHGLNIWKYSRGRSQVFSRMKHKIDSFRHSFRVRSRTRSKDSSRRDQSRSPESTTRSRSSSGKARSRGRSRERRSKTEVRKKELPQKEL</sequence>
<dbReference type="InParanoid" id="A0A6P9ASN5"/>